<evidence type="ECO:0000313" key="3">
    <source>
        <dbReference type="EMBL" id="MBK1629850.1"/>
    </source>
</evidence>
<evidence type="ECO:0000256" key="1">
    <source>
        <dbReference type="SAM" id="SignalP"/>
    </source>
</evidence>
<dbReference type="InterPro" id="IPR012336">
    <property type="entry name" value="Thioredoxin-like_fold"/>
</dbReference>
<dbReference type="InterPro" id="IPR013766">
    <property type="entry name" value="Thioredoxin_domain"/>
</dbReference>
<gene>
    <name evidence="3" type="ORF">CKO31_03650</name>
</gene>
<name>A0ABS1CD76_9GAMM</name>
<dbReference type="InterPro" id="IPR036249">
    <property type="entry name" value="Thioredoxin-like_sf"/>
</dbReference>
<comment type="caution">
    <text evidence="3">The sequence shown here is derived from an EMBL/GenBank/DDBJ whole genome shotgun (WGS) entry which is preliminary data.</text>
</comment>
<keyword evidence="1" id="KW-0732">Signal</keyword>
<feature type="domain" description="Thioredoxin" evidence="2">
    <location>
        <begin position="6"/>
        <end position="161"/>
    </location>
</feature>
<dbReference type="Proteomes" id="UP000748752">
    <property type="component" value="Unassembled WGS sequence"/>
</dbReference>
<reference evidence="3 4" key="1">
    <citation type="journal article" date="2020" name="Microorganisms">
        <title>Osmotic Adaptation and Compatible Solute Biosynthesis of Phototrophic Bacteria as Revealed from Genome Analyses.</title>
        <authorList>
            <person name="Imhoff J.F."/>
            <person name="Rahn T."/>
            <person name="Kunzel S."/>
            <person name="Keller A."/>
            <person name="Neulinger S.C."/>
        </authorList>
    </citation>
    <scope>NUCLEOTIDE SEQUENCE [LARGE SCALE GENOMIC DNA]</scope>
    <source>
        <strain evidence="3 4">DSM 6210</strain>
    </source>
</reference>
<evidence type="ECO:0000313" key="4">
    <source>
        <dbReference type="Proteomes" id="UP000748752"/>
    </source>
</evidence>
<organism evidence="3 4">
    <name type="scientific">Thiohalocapsa halophila</name>
    <dbReference type="NCBI Taxonomy" id="69359"/>
    <lineage>
        <taxon>Bacteria</taxon>
        <taxon>Pseudomonadati</taxon>
        <taxon>Pseudomonadota</taxon>
        <taxon>Gammaproteobacteria</taxon>
        <taxon>Chromatiales</taxon>
        <taxon>Chromatiaceae</taxon>
        <taxon>Thiohalocapsa</taxon>
    </lineage>
</organism>
<dbReference type="SUPFAM" id="SSF52833">
    <property type="entry name" value="Thioredoxin-like"/>
    <property type="match status" value="1"/>
</dbReference>
<sequence>MLAVLLLALGGAPAAAAAADTGTGKVLGGKMSSHPDWFKESFLDIAEDVDEAADAGRHVILFLEMNGCPYCFKMIEENFKGSDYSDWLRERFDVIALNVRGDREVAMDAETMLSEKALAEALGVRYTPTVIFLSQANEPVARVNGYRNVPEFKQVLDYVDAQAYQSQTLAEYLDAQKAETAAATGAYAFREHALIREATDVGDLSAIDGPLLLLFEDTACVACDALHDGHLKAPEVAEALAPYTVVRVDALSDAGLTGPDGQSTTGRQLAEALGIEYRPALVLMDGPTGGKDEIARIESMLYRYHFVGLLEYVGLGKYRDFPDGPFDYIDDKTARLTAAGEDVSISDE</sequence>
<feature type="signal peptide" evidence="1">
    <location>
        <begin position="1"/>
        <end position="17"/>
    </location>
</feature>
<protein>
    <submittedName>
        <fullName evidence="3">Thioredoxin</fullName>
    </submittedName>
</protein>
<keyword evidence="4" id="KW-1185">Reference proteome</keyword>
<proteinExistence type="predicted"/>
<dbReference type="PROSITE" id="PS51352">
    <property type="entry name" value="THIOREDOXIN_2"/>
    <property type="match status" value="1"/>
</dbReference>
<feature type="chain" id="PRO_5045401641" evidence="1">
    <location>
        <begin position="18"/>
        <end position="348"/>
    </location>
</feature>
<dbReference type="Pfam" id="PF13098">
    <property type="entry name" value="Thioredoxin_2"/>
    <property type="match status" value="1"/>
</dbReference>
<dbReference type="EMBL" id="NRRV01000006">
    <property type="protein sequence ID" value="MBK1629850.1"/>
    <property type="molecule type" value="Genomic_DNA"/>
</dbReference>
<accession>A0ABS1CD76</accession>
<dbReference type="Gene3D" id="3.40.30.10">
    <property type="entry name" value="Glutaredoxin"/>
    <property type="match status" value="2"/>
</dbReference>
<evidence type="ECO:0000259" key="2">
    <source>
        <dbReference type="PROSITE" id="PS51352"/>
    </source>
</evidence>